<keyword evidence="5" id="KW-0862">Zinc</keyword>
<evidence type="ECO:0000256" key="3">
    <source>
        <dbReference type="ARBA" id="ARBA00022723"/>
    </source>
</evidence>
<dbReference type="PANTHER" id="PTHR42978:SF2">
    <property type="entry name" value="102 KBASES UNSTABLE REGION: FROM 1 TO 119443"/>
    <property type="match status" value="1"/>
</dbReference>
<dbReference type="RefSeq" id="WP_074205861.1">
    <property type="nucleotide sequence ID" value="NZ_FSQW01000002.1"/>
</dbReference>
<dbReference type="GO" id="GO:0046872">
    <property type="term" value="F:metal ion binding"/>
    <property type="evidence" value="ECO:0007669"/>
    <property type="project" value="UniProtKB-KW"/>
</dbReference>
<dbReference type="Gene3D" id="3.60.15.10">
    <property type="entry name" value="Ribonuclease Z/Hydroxyacylglutathione hydrolase-like"/>
    <property type="match status" value="1"/>
</dbReference>
<dbReference type="EMBL" id="FSQW01000002">
    <property type="protein sequence ID" value="SIO09126.1"/>
    <property type="molecule type" value="Genomic_DNA"/>
</dbReference>
<dbReference type="PANTHER" id="PTHR42978">
    <property type="entry name" value="QUORUM-QUENCHING LACTONASE YTNP-RELATED-RELATED"/>
    <property type="match status" value="1"/>
</dbReference>
<evidence type="ECO:0000256" key="2">
    <source>
        <dbReference type="ARBA" id="ARBA00007749"/>
    </source>
</evidence>
<gene>
    <name evidence="7" type="ORF">SAMN02745824_2914</name>
</gene>
<evidence type="ECO:0000313" key="7">
    <source>
        <dbReference type="EMBL" id="SIO09126.1"/>
    </source>
</evidence>
<dbReference type="STRING" id="1123272.SAMN02745824_2914"/>
<dbReference type="SUPFAM" id="SSF56281">
    <property type="entry name" value="Metallo-hydrolase/oxidoreductase"/>
    <property type="match status" value="1"/>
</dbReference>
<dbReference type="AlphaFoldDB" id="A0A1N6GNL2"/>
<name>A0A1N6GNL2_9SPHN</name>
<reference evidence="8" key="1">
    <citation type="submission" date="2016-11" db="EMBL/GenBank/DDBJ databases">
        <authorList>
            <person name="Varghese N."/>
            <person name="Submissions S."/>
        </authorList>
    </citation>
    <scope>NUCLEOTIDE SEQUENCE [LARGE SCALE GENOMIC DNA]</scope>
    <source>
        <strain evidence="8">DSM 22363</strain>
    </source>
</reference>
<evidence type="ECO:0000256" key="5">
    <source>
        <dbReference type="ARBA" id="ARBA00022833"/>
    </source>
</evidence>
<keyword evidence="3" id="KW-0479">Metal-binding</keyword>
<accession>A0A1N6GNL2</accession>
<keyword evidence="4" id="KW-0378">Hydrolase</keyword>
<dbReference type="GO" id="GO:0016787">
    <property type="term" value="F:hydrolase activity"/>
    <property type="evidence" value="ECO:0007669"/>
    <property type="project" value="UniProtKB-KW"/>
</dbReference>
<feature type="domain" description="Metallo-beta-lactamase" evidence="6">
    <location>
        <begin position="81"/>
        <end position="283"/>
    </location>
</feature>
<dbReference type="InterPro" id="IPR036866">
    <property type="entry name" value="RibonucZ/Hydroxyglut_hydro"/>
</dbReference>
<keyword evidence="8" id="KW-1185">Reference proteome</keyword>
<dbReference type="SMART" id="SM00849">
    <property type="entry name" value="Lactamase_B"/>
    <property type="match status" value="1"/>
</dbReference>
<dbReference type="Proteomes" id="UP000185192">
    <property type="component" value="Unassembled WGS sequence"/>
</dbReference>
<dbReference type="InterPro" id="IPR001279">
    <property type="entry name" value="Metallo-B-lactamas"/>
</dbReference>
<sequence length="316" mass="34772">MKRLLLLAFVLILGGAIYHYVLDGSLPGESNYPLDIAEIRTLAAAPEDQLPVEIRTEILAKTPVPAFAVRAGAGFGEALMNRNIFQIVTPDGHYALEAGMDQRLAEEYDQADGFDAQVWTRIQDVLSSAKGIMVTHEHLDHVGGIVRHRNPSELADKLILTREQFEGMLRYTLRGELPPEFDSNEPVKLERLVQVAPGIVMIPAAGHTPGSVMVFVKLASGQEYLFIGDIAYTEGNVTEGVDRTRLVRLLMVDPEDRGAVVHQLKAIHDLSRAEPDLHIVPAHADGVINRLIDEGQIRLGFSLVQPLAQEEKTDAN</sequence>
<evidence type="ECO:0000259" key="6">
    <source>
        <dbReference type="SMART" id="SM00849"/>
    </source>
</evidence>
<evidence type="ECO:0000313" key="8">
    <source>
        <dbReference type="Proteomes" id="UP000185192"/>
    </source>
</evidence>
<comment type="similarity">
    <text evidence="2">Belongs to the metallo-beta-lactamase superfamily.</text>
</comment>
<evidence type="ECO:0000256" key="4">
    <source>
        <dbReference type="ARBA" id="ARBA00022801"/>
    </source>
</evidence>
<dbReference type="Pfam" id="PF00753">
    <property type="entry name" value="Lactamase_B"/>
    <property type="match status" value="1"/>
</dbReference>
<protein>
    <submittedName>
        <fullName evidence="7">Glyoxylase, beta-lactamase superfamily II</fullName>
    </submittedName>
</protein>
<dbReference type="OrthoDB" id="9803916at2"/>
<dbReference type="InterPro" id="IPR051013">
    <property type="entry name" value="MBL_superfamily_lactonases"/>
</dbReference>
<comment type="cofactor">
    <cofactor evidence="1">
        <name>Zn(2+)</name>
        <dbReference type="ChEBI" id="CHEBI:29105"/>
    </cofactor>
</comment>
<evidence type="ECO:0000256" key="1">
    <source>
        <dbReference type="ARBA" id="ARBA00001947"/>
    </source>
</evidence>
<proteinExistence type="inferred from homology"/>
<organism evidence="7 8">
    <name type="scientific">Parasphingorhabdus marina DSM 22363</name>
    <dbReference type="NCBI Taxonomy" id="1123272"/>
    <lineage>
        <taxon>Bacteria</taxon>
        <taxon>Pseudomonadati</taxon>
        <taxon>Pseudomonadota</taxon>
        <taxon>Alphaproteobacteria</taxon>
        <taxon>Sphingomonadales</taxon>
        <taxon>Sphingomonadaceae</taxon>
        <taxon>Parasphingorhabdus</taxon>
    </lineage>
</organism>